<protein>
    <recommendedName>
        <fullName evidence="2">Holliday junction resolvase RuvX</fullName>
    </recommendedName>
</protein>
<reference evidence="1" key="1">
    <citation type="submission" date="2018-06" db="EMBL/GenBank/DDBJ databases">
        <authorList>
            <person name="Zhirakovskaya E."/>
        </authorList>
    </citation>
    <scope>NUCLEOTIDE SEQUENCE</scope>
</reference>
<organism evidence="1">
    <name type="scientific">hydrothermal vent metagenome</name>
    <dbReference type="NCBI Taxonomy" id="652676"/>
    <lineage>
        <taxon>unclassified sequences</taxon>
        <taxon>metagenomes</taxon>
        <taxon>ecological metagenomes</taxon>
    </lineage>
</organism>
<gene>
    <name evidence="1" type="ORF">MNBD_PLANCTO02-1989</name>
</gene>
<sequence>AEEHLIEAGLSKKKRKARLDKIAAQILLQSFLDAENRYAKPEPF</sequence>
<dbReference type="EMBL" id="UOGL01000064">
    <property type="protein sequence ID" value="VAX36575.1"/>
    <property type="molecule type" value="Genomic_DNA"/>
</dbReference>
<dbReference type="AlphaFoldDB" id="A0A3B1DWM3"/>
<name>A0A3B1DWM3_9ZZZZ</name>
<evidence type="ECO:0008006" key="2">
    <source>
        <dbReference type="Google" id="ProtNLM"/>
    </source>
</evidence>
<feature type="non-terminal residue" evidence="1">
    <location>
        <position position="1"/>
    </location>
</feature>
<dbReference type="GO" id="GO:0006364">
    <property type="term" value="P:rRNA processing"/>
    <property type="evidence" value="ECO:0007669"/>
    <property type="project" value="InterPro"/>
</dbReference>
<proteinExistence type="predicted"/>
<dbReference type="InterPro" id="IPR012337">
    <property type="entry name" value="RNaseH-like_sf"/>
</dbReference>
<dbReference type="Pfam" id="PF03652">
    <property type="entry name" value="RuvX"/>
    <property type="match status" value="1"/>
</dbReference>
<dbReference type="InterPro" id="IPR005227">
    <property type="entry name" value="YqgF"/>
</dbReference>
<dbReference type="InterPro" id="IPR037027">
    <property type="entry name" value="YqgF/RNaseH-like_dom_sf"/>
</dbReference>
<accession>A0A3B1DWM3</accession>
<dbReference type="Gene3D" id="3.30.420.140">
    <property type="entry name" value="YqgF/RNase H-like domain"/>
    <property type="match status" value="1"/>
</dbReference>
<evidence type="ECO:0000313" key="1">
    <source>
        <dbReference type="EMBL" id="VAX36575.1"/>
    </source>
</evidence>
<dbReference type="SUPFAM" id="SSF53098">
    <property type="entry name" value="Ribonuclease H-like"/>
    <property type="match status" value="1"/>
</dbReference>